<evidence type="ECO:0000259" key="1">
    <source>
        <dbReference type="Pfam" id="PF14534"/>
    </source>
</evidence>
<dbReference type="Pfam" id="PF14534">
    <property type="entry name" value="DUF4440"/>
    <property type="match status" value="1"/>
</dbReference>
<dbReference type="KEGG" id="sual:KDD17_12760"/>
<accession>A0A975JC75</accession>
<gene>
    <name evidence="2" type="ORF">KDD17_12760</name>
</gene>
<organism evidence="2 3">
    <name type="scientific">Sulfitobacter albidus</name>
    <dbReference type="NCBI Taxonomy" id="2829501"/>
    <lineage>
        <taxon>Bacteria</taxon>
        <taxon>Pseudomonadati</taxon>
        <taxon>Pseudomonadota</taxon>
        <taxon>Alphaproteobacteria</taxon>
        <taxon>Rhodobacterales</taxon>
        <taxon>Roseobacteraceae</taxon>
        <taxon>Sulfitobacter</taxon>
    </lineage>
</organism>
<evidence type="ECO:0000313" key="3">
    <source>
        <dbReference type="Proteomes" id="UP000683291"/>
    </source>
</evidence>
<reference evidence="2" key="1">
    <citation type="submission" date="2021-04" db="EMBL/GenBank/DDBJ databases">
        <title>Complete genome sequence for Sulfitobacter sp. strain JK7-1.</title>
        <authorList>
            <person name="Park S.-J."/>
        </authorList>
    </citation>
    <scope>NUCLEOTIDE SEQUENCE</scope>
    <source>
        <strain evidence="2">JK7-1</strain>
    </source>
</reference>
<dbReference type="Gene3D" id="3.10.450.50">
    <property type="match status" value="1"/>
</dbReference>
<dbReference type="InterPro" id="IPR027843">
    <property type="entry name" value="DUF4440"/>
</dbReference>
<proteinExistence type="predicted"/>
<dbReference type="EMBL" id="CP073581">
    <property type="protein sequence ID" value="QUJ75809.1"/>
    <property type="molecule type" value="Genomic_DNA"/>
</dbReference>
<keyword evidence="3" id="KW-1185">Reference proteome</keyword>
<dbReference type="InterPro" id="IPR032710">
    <property type="entry name" value="NTF2-like_dom_sf"/>
</dbReference>
<evidence type="ECO:0000313" key="2">
    <source>
        <dbReference type="EMBL" id="QUJ75809.1"/>
    </source>
</evidence>
<sequence length="119" mass="12698">MTLRADIIARERAVWDALVQGDAAADAAALDGSFLGVYPDGFAGKADHVNQLKAGPTVAAYTLEDVTVRALGPDHALISYRATFTRAGRSTPEEMYVSSLWQRAGVGWVNIFSQDTPAS</sequence>
<name>A0A975JC75_9RHOB</name>
<protein>
    <submittedName>
        <fullName evidence="2">Nuclear transport factor 2 family protein</fullName>
    </submittedName>
</protein>
<dbReference type="RefSeq" id="WP_212704009.1">
    <property type="nucleotide sequence ID" value="NZ_CP073581.1"/>
</dbReference>
<dbReference type="SUPFAM" id="SSF54427">
    <property type="entry name" value="NTF2-like"/>
    <property type="match status" value="1"/>
</dbReference>
<feature type="domain" description="DUF4440" evidence="1">
    <location>
        <begin position="7"/>
        <end position="109"/>
    </location>
</feature>
<dbReference type="Proteomes" id="UP000683291">
    <property type="component" value="Chromosome 1"/>
</dbReference>
<dbReference type="AlphaFoldDB" id="A0A975JC75"/>